<protein>
    <submittedName>
        <fullName evidence="1">Hemolysin III family protein</fullName>
    </submittedName>
</protein>
<accession>A0ACD5DDD3</accession>
<keyword evidence="2" id="KW-1185">Reference proteome</keyword>
<evidence type="ECO:0000313" key="2">
    <source>
        <dbReference type="Proteomes" id="UP001149860"/>
    </source>
</evidence>
<organism evidence="1 2">
    <name type="scientific">Lentilactobacillus terminaliae</name>
    <dbReference type="NCBI Taxonomy" id="3003483"/>
    <lineage>
        <taxon>Bacteria</taxon>
        <taxon>Bacillati</taxon>
        <taxon>Bacillota</taxon>
        <taxon>Bacilli</taxon>
        <taxon>Lactobacillales</taxon>
        <taxon>Lactobacillaceae</taxon>
        <taxon>Lentilactobacillus</taxon>
    </lineage>
</organism>
<reference evidence="1" key="1">
    <citation type="submission" date="2024-08" db="EMBL/GenBank/DDBJ databases">
        <title>Lentilactobacillus sp. nov., isolated from tree bark.</title>
        <authorList>
            <person name="Phuengjayaem S."/>
            <person name="Tanasupawat S."/>
        </authorList>
    </citation>
    <scope>NUCLEOTIDE SEQUENCE</scope>
    <source>
        <strain evidence="1">SPB1-3</strain>
    </source>
</reference>
<evidence type="ECO:0000313" key="1">
    <source>
        <dbReference type="EMBL" id="XFD39387.1"/>
    </source>
</evidence>
<name>A0ACD5DDD3_9LACO</name>
<gene>
    <name evidence="1" type="ORF">O0236_008285</name>
</gene>
<dbReference type="Proteomes" id="UP001149860">
    <property type="component" value="Chromosome"/>
</dbReference>
<proteinExistence type="predicted"/>
<sequence length="212" mass="23622">MLSERTKQIIYEAANAVTHGIAFIISIILSAMLVSKSVRDGLSNTAIVSLIIYSVTVCGLYLASTLFHCLVFTRARRFFQILDHSNIFILIAGTYTPYCIVFLHSQAAYWLLAVIWGLSLAGIGFHILGHGKYQKIETTVYVIMGWLCLILGKELYVALAPQGFWLLVTGGVIFTTGAIIYSFKRIPGLHLIWHFFVMGGTLAMFISIYMNV</sequence>
<dbReference type="EMBL" id="CP168151">
    <property type="protein sequence ID" value="XFD39387.1"/>
    <property type="molecule type" value="Genomic_DNA"/>
</dbReference>